<evidence type="ECO:0000313" key="1">
    <source>
        <dbReference type="EMBL" id="KAJ7423322.1"/>
    </source>
</evidence>
<dbReference type="EMBL" id="WHWB01032855">
    <property type="protein sequence ID" value="KAJ7423322.1"/>
    <property type="molecule type" value="Genomic_DNA"/>
</dbReference>
<evidence type="ECO:0000313" key="2">
    <source>
        <dbReference type="Proteomes" id="UP001145742"/>
    </source>
</evidence>
<comment type="caution">
    <text evidence="1">The sequence shown here is derived from an EMBL/GenBank/DDBJ whole genome shotgun (WGS) entry which is preliminary data.</text>
</comment>
<organism evidence="1 2">
    <name type="scientific">Willisornis vidua</name>
    <name type="common">Xingu scale-backed antbird</name>
    <dbReference type="NCBI Taxonomy" id="1566151"/>
    <lineage>
        <taxon>Eukaryota</taxon>
        <taxon>Metazoa</taxon>
        <taxon>Chordata</taxon>
        <taxon>Craniata</taxon>
        <taxon>Vertebrata</taxon>
        <taxon>Euteleostomi</taxon>
        <taxon>Archelosauria</taxon>
        <taxon>Archosauria</taxon>
        <taxon>Dinosauria</taxon>
        <taxon>Saurischia</taxon>
        <taxon>Theropoda</taxon>
        <taxon>Coelurosauria</taxon>
        <taxon>Aves</taxon>
        <taxon>Neognathae</taxon>
        <taxon>Neoaves</taxon>
        <taxon>Telluraves</taxon>
        <taxon>Australaves</taxon>
        <taxon>Passeriformes</taxon>
        <taxon>Thamnophilidae</taxon>
        <taxon>Willisornis</taxon>
    </lineage>
</organism>
<name>A0ABQ9DNJ5_9PASS</name>
<sequence>MTGRGTQSSGLGDKVGIGHGVGSMGWKAFAKVSIGHRVGSRCWKAFAKVSIGHGVGSMGWEAFAKVSIGHRVGSRGWEAFAKEKVVSTFPVVKTAQKEQRDWRVRGIVFPGQEDPLG</sequence>
<proteinExistence type="predicted"/>
<gene>
    <name evidence="1" type="ORF">WISP_33962</name>
</gene>
<dbReference type="Proteomes" id="UP001145742">
    <property type="component" value="Unassembled WGS sequence"/>
</dbReference>
<reference evidence="1" key="1">
    <citation type="submission" date="2019-10" db="EMBL/GenBank/DDBJ databases">
        <authorList>
            <person name="Soares A.E.R."/>
            <person name="Aleixo A."/>
            <person name="Schneider P."/>
            <person name="Miyaki C.Y."/>
            <person name="Schneider M.P."/>
            <person name="Mello C."/>
            <person name="Vasconcelos A.T.R."/>
        </authorList>
    </citation>
    <scope>NUCLEOTIDE SEQUENCE</scope>
    <source>
        <tissue evidence="1">Muscle</tissue>
    </source>
</reference>
<protein>
    <submittedName>
        <fullName evidence="1">Uncharacterized protein</fullName>
    </submittedName>
</protein>
<accession>A0ABQ9DNJ5</accession>
<keyword evidence="2" id="KW-1185">Reference proteome</keyword>